<evidence type="ECO:0000256" key="2">
    <source>
        <dbReference type="ARBA" id="ARBA00022475"/>
    </source>
</evidence>
<evidence type="ECO:0000256" key="5">
    <source>
        <dbReference type="ARBA" id="ARBA00023136"/>
    </source>
</evidence>
<feature type="region of interest" description="Disordered" evidence="7">
    <location>
        <begin position="1"/>
        <end position="20"/>
    </location>
</feature>
<evidence type="ECO:0000256" key="3">
    <source>
        <dbReference type="ARBA" id="ARBA00022692"/>
    </source>
</evidence>
<dbReference type="InterPro" id="IPR024528">
    <property type="entry name" value="ThrE_2"/>
</dbReference>
<feature type="compositionally biased region" description="Basic and acidic residues" evidence="7">
    <location>
        <begin position="1"/>
        <end position="10"/>
    </location>
</feature>
<feature type="domain" description="Threonine/serine exporter-like N-terminal" evidence="9">
    <location>
        <begin position="51"/>
        <end position="294"/>
    </location>
</feature>
<feature type="transmembrane region" description="Helical" evidence="8">
    <location>
        <begin position="241"/>
        <end position="263"/>
    </location>
</feature>
<evidence type="ECO:0000256" key="4">
    <source>
        <dbReference type="ARBA" id="ARBA00022989"/>
    </source>
</evidence>
<dbReference type="PANTHER" id="PTHR34390:SF2">
    <property type="entry name" value="SUCCINATE TRANSPORTER SUBUNIT YJJP-RELATED"/>
    <property type="match status" value="1"/>
</dbReference>
<keyword evidence="3 8" id="KW-0812">Transmembrane</keyword>
<dbReference type="PATRIC" id="fig|1114972.6.peg.1224"/>
<dbReference type="Proteomes" id="UP000051999">
    <property type="component" value="Unassembled WGS sequence"/>
</dbReference>
<feature type="transmembrane region" description="Helical" evidence="8">
    <location>
        <begin position="362"/>
        <end position="381"/>
    </location>
</feature>
<keyword evidence="5 8" id="KW-0472">Membrane</keyword>
<dbReference type="STRING" id="1114972.FD35_GL001208"/>
<dbReference type="AlphaFoldDB" id="A0A0R1RKF8"/>
<dbReference type="GO" id="GO:0022857">
    <property type="term" value="F:transmembrane transporter activity"/>
    <property type="evidence" value="ECO:0007669"/>
    <property type="project" value="InterPro"/>
</dbReference>
<accession>A0A0R1RKF8</accession>
<feature type="transmembrane region" description="Helical" evidence="8">
    <location>
        <begin position="207"/>
        <end position="229"/>
    </location>
</feature>
<evidence type="ECO:0000256" key="1">
    <source>
        <dbReference type="ARBA" id="ARBA00004651"/>
    </source>
</evidence>
<evidence type="ECO:0000313" key="12">
    <source>
        <dbReference type="Proteomes" id="UP000051999"/>
    </source>
</evidence>
<dbReference type="Pfam" id="PF12821">
    <property type="entry name" value="ThrE_2"/>
    <property type="match status" value="1"/>
</dbReference>
<keyword evidence="4 8" id="KW-1133">Transmembrane helix</keyword>
<evidence type="ECO:0000256" key="7">
    <source>
        <dbReference type="SAM" id="MobiDB-lite"/>
    </source>
</evidence>
<comment type="caution">
    <text evidence="11">The sequence shown here is derived from an EMBL/GenBank/DDBJ whole genome shotgun (WGS) entry which is preliminary data.</text>
</comment>
<dbReference type="InterPro" id="IPR010619">
    <property type="entry name" value="ThrE-like_N"/>
</dbReference>
<feature type="domain" description="Threonine/Serine exporter ThrE" evidence="10">
    <location>
        <begin position="320"/>
        <end position="445"/>
    </location>
</feature>
<comment type="subcellular location">
    <subcellularLocation>
        <location evidence="1">Cell membrane</location>
        <topology evidence="1">Multi-pass membrane protein</topology>
    </subcellularLocation>
</comment>
<dbReference type="eggNOG" id="COG2966">
    <property type="taxonomic scope" value="Bacteria"/>
</dbReference>
<feature type="transmembrane region" description="Helical" evidence="8">
    <location>
        <begin position="393"/>
        <end position="412"/>
    </location>
</feature>
<dbReference type="EMBL" id="AZFF01000002">
    <property type="protein sequence ID" value="KRL56913.1"/>
    <property type="molecule type" value="Genomic_DNA"/>
</dbReference>
<evidence type="ECO:0000259" key="9">
    <source>
        <dbReference type="Pfam" id="PF06738"/>
    </source>
</evidence>
<reference evidence="11 12" key="1">
    <citation type="journal article" date="2015" name="Genome Announc.">
        <title>Expanding the biotechnology potential of lactobacilli through comparative genomics of 213 strains and associated genera.</title>
        <authorList>
            <person name="Sun Z."/>
            <person name="Harris H.M."/>
            <person name="McCann A."/>
            <person name="Guo C."/>
            <person name="Argimon S."/>
            <person name="Zhang W."/>
            <person name="Yang X."/>
            <person name="Jeffery I.B."/>
            <person name="Cooney J.C."/>
            <person name="Kagawa T.F."/>
            <person name="Liu W."/>
            <person name="Song Y."/>
            <person name="Salvetti E."/>
            <person name="Wrobel A."/>
            <person name="Rasinkangas P."/>
            <person name="Parkhill J."/>
            <person name="Rea M.C."/>
            <person name="O'Sullivan O."/>
            <person name="Ritari J."/>
            <person name="Douillard F.P."/>
            <person name="Paul Ross R."/>
            <person name="Yang R."/>
            <person name="Briner A.E."/>
            <person name="Felis G.E."/>
            <person name="de Vos W.M."/>
            <person name="Barrangou R."/>
            <person name="Klaenhammer T.R."/>
            <person name="Caufield P.W."/>
            <person name="Cui Y."/>
            <person name="Zhang H."/>
            <person name="O'Toole P.W."/>
        </authorList>
    </citation>
    <scope>NUCLEOTIDE SEQUENCE [LARGE SCALE GENOMIC DNA]</scope>
    <source>
        <strain evidence="11 12">DSM 15814</strain>
    </source>
</reference>
<dbReference type="GO" id="GO:0005886">
    <property type="term" value="C:plasma membrane"/>
    <property type="evidence" value="ECO:0007669"/>
    <property type="project" value="UniProtKB-SubCell"/>
</dbReference>
<sequence>MGESMDKDNHTGSTSEMPLSKRHHMKIPWKDLIEDSDVEARNASLQERASIVGRIGITMLSCGTGAWRVREAMNTVARSLKLTCSADISLISISYTCFSDEHSYTQVLSLPSTGVNTDKLNILEEMVKNFNNDFSFLPVKKIHQFIDKVQQRPKQYSPLVSGLAAAIACASFIFLLGGGIPEMICTFIGAGLGNFIRALMGKHSITVIASIAVSVAVACLTYMFAFRIFEMYFHVLALHEAGYIGALLFVIPGFPFITSMLDISKLDMRSGLERLAYAIMITLVATLVGWLVATIFGFKPANFLPLGLSPLVLMLLRLPASFFGVYGFSIMFNSSQKMAITAGLIGAVANTLRLELVELTNIPPASAAFFGALVAGLIASVVNRFNGYPRISLTVPSIVIMVPGLYIYRAVFNIGSNQIAVGSLWLTKAILIIMFLPLGLFVARAILDKSWRHFD</sequence>
<keyword evidence="2" id="KW-1003">Cell membrane</keyword>
<gene>
    <name evidence="11" type="ORF">FD35_GL001208</name>
</gene>
<feature type="transmembrane region" description="Helical" evidence="8">
    <location>
        <begin position="304"/>
        <end position="326"/>
    </location>
</feature>
<keyword evidence="12" id="KW-1185">Reference proteome</keyword>
<feature type="transmembrane region" description="Helical" evidence="8">
    <location>
        <begin position="180"/>
        <end position="200"/>
    </location>
</feature>
<name>A0A0R1RKF8_9LACO</name>
<evidence type="ECO:0000256" key="8">
    <source>
        <dbReference type="SAM" id="Phobius"/>
    </source>
</evidence>
<evidence type="ECO:0000256" key="6">
    <source>
        <dbReference type="ARBA" id="ARBA00034125"/>
    </source>
</evidence>
<dbReference type="PANTHER" id="PTHR34390">
    <property type="entry name" value="UPF0442 PROTEIN YJJB-RELATED"/>
    <property type="match status" value="1"/>
</dbReference>
<feature type="transmembrane region" description="Helical" evidence="8">
    <location>
        <begin position="424"/>
        <end position="447"/>
    </location>
</feature>
<dbReference type="GO" id="GO:0015744">
    <property type="term" value="P:succinate transport"/>
    <property type="evidence" value="ECO:0007669"/>
    <property type="project" value="TreeGrafter"/>
</dbReference>
<evidence type="ECO:0000313" key="11">
    <source>
        <dbReference type="EMBL" id="KRL56913.1"/>
    </source>
</evidence>
<feature type="transmembrane region" description="Helical" evidence="8">
    <location>
        <begin position="275"/>
        <end position="298"/>
    </location>
</feature>
<comment type="similarity">
    <text evidence="6">Belongs to the ThrE exporter (TC 2.A.79) family.</text>
</comment>
<protein>
    <submittedName>
        <fullName evidence="11">Integral membrane protein</fullName>
    </submittedName>
</protein>
<dbReference type="Pfam" id="PF06738">
    <property type="entry name" value="ThrE"/>
    <property type="match status" value="1"/>
</dbReference>
<evidence type="ECO:0000259" key="10">
    <source>
        <dbReference type="Pfam" id="PF12821"/>
    </source>
</evidence>
<organism evidence="11 12">
    <name type="scientific">Furfurilactobacillus rossiae DSM 15814</name>
    <dbReference type="NCBI Taxonomy" id="1114972"/>
    <lineage>
        <taxon>Bacteria</taxon>
        <taxon>Bacillati</taxon>
        <taxon>Bacillota</taxon>
        <taxon>Bacilli</taxon>
        <taxon>Lactobacillales</taxon>
        <taxon>Lactobacillaceae</taxon>
        <taxon>Furfurilactobacillus</taxon>
    </lineage>
</organism>
<dbReference type="InterPro" id="IPR050539">
    <property type="entry name" value="ThrE_Dicarb/AminoAcid_Exp"/>
</dbReference>
<dbReference type="eggNOG" id="COG3610">
    <property type="taxonomic scope" value="Bacteria"/>
</dbReference>
<proteinExistence type="inferred from homology"/>